<name>A0A6J4J1F0_9PROT</name>
<feature type="compositionally biased region" description="Pro residues" evidence="1">
    <location>
        <begin position="65"/>
        <end position="76"/>
    </location>
</feature>
<evidence type="ECO:0000256" key="1">
    <source>
        <dbReference type="SAM" id="MobiDB-lite"/>
    </source>
</evidence>
<accession>A0A6J4J1F0</accession>
<dbReference type="AlphaFoldDB" id="A0A6J4J1F0"/>
<dbReference type="EMBL" id="CADCTD010000136">
    <property type="protein sequence ID" value="CAA9267818.1"/>
    <property type="molecule type" value="Genomic_DNA"/>
</dbReference>
<feature type="non-terminal residue" evidence="2">
    <location>
        <position position="1"/>
    </location>
</feature>
<gene>
    <name evidence="2" type="ORF">AVDCRST_MAG27-2936</name>
</gene>
<evidence type="ECO:0000313" key="2">
    <source>
        <dbReference type="EMBL" id="CAA9267818.1"/>
    </source>
</evidence>
<feature type="compositionally biased region" description="Basic residues" evidence="1">
    <location>
        <begin position="190"/>
        <end position="210"/>
    </location>
</feature>
<feature type="compositionally biased region" description="Basic and acidic residues" evidence="1">
    <location>
        <begin position="120"/>
        <end position="141"/>
    </location>
</feature>
<reference evidence="2" key="1">
    <citation type="submission" date="2020-02" db="EMBL/GenBank/DDBJ databases">
        <authorList>
            <person name="Meier V. D."/>
        </authorList>
    </citation>
    <scope>NUCLEOTIDE SEQUENCE</scope>
    <source>
        <strain evidence="2">AVDCRST_MAG27</strain>
    </source>
</reference>
<feature type="compositionally biased region" description="Basic residues" evidence="1">
    <location>
        <begin position="80"/>
        <end position="90"/>
    </location>
</feature>
<feature type="compositionally biased region" description="Basic residues" evidence="1">
    <location>
        <begin position="166"/>
        <end position="178"/>
    </location>
</feature>
<feature type="region of interest" description="Disordered" evidence="1">
    <location>
        <begin position="30"/>
        <end position="248"/>
    </location>
</feature>
<feature type="compositionally biased region" description="Basic residues" evidence="1">
    <location>
        <begin position="109"/>
        <end position="119"/>
    </location>
</feature>
<proteinExistence type="predicted"/>
<protein>
    <submittedName>
        <fullName evidence="2">Uncharacterized protein</fullName>
    </submittedName>
</protein>
<organism evidence="2">
    <name type="scientific">uncultured Craurococcus sp</name>
    <dbReference type="NCBI Taxonomy" id="1135998"/>
    <lineage>
        <taxon>Bacteria</taxon>
        <taxon>Pseudomonadati</taxon>
        <taxon>Pseudomonadota</taxon>
        <taxon>Alphaproteobacteria</taxon>
        <taxon>Acetobacterales</taxon>
        <taxon>Acetobacteraceae</taxon>
        <taxon>Craurococcus</taxon>
        <taxon>environmental samples</taxon>
    </lineage>
</organism>
<feature type="non-terminal residue" evidence="2">
    <location>
        <position position="248"/>
    </location>
</feature>
<sequence>AGRGRGAGARLPHRAAGAAAGLRRALRGEALPRRHRPQQCGELARPRARSGPPCLRRADRGALCPPRPALPLPPDAARPARARAAAHRTRLCGGRGDHRPCRPPAGGARPRHPLPRRARARLDGGGGDRRVPDRGPPRREAPIAGAAGDSRRLVPPAGGRGGCRLPLRRGGRPLVRHLRPGDPPGIPPPRPRRAAGPRRRALGRGPRRHPPLGPGGVGQRRLPRPAAPRRAGGGLSLPLSHPPAQRAL</sequence>